<keyword evidence="2" id="KW-1185">Reference proteome</keyword>
<name>A0ACC3AN03_9EURO</name>
<accession>A0ACC3AN03</accession>
<evidence type="ECO:0000313" key="2">
    <source>
        <dbReference type="Proteomes" id="UP001177260"/>
    </source>
</evidence>
<organism evidence="1 2">
    <name type="scientific">Aspergillus melleus</name>
    <dbReference type="NCBI Taxonomy" id="138277"/>
    <lineage>
        <taxon>Eukaryota</taxon>
        <taxon>Fungi</taxon>
        <taxon>Dikarya</taxon>
        <taxon>Ascomycota</taxon>
        <taxon>Pezizomycotina</taxon>
        <taxon>Eurotiomycetes</taxon>
        <taxon>Eurotiomycetidae</taxon>
        <taxon>Eurotiales</taxon>
        <taxon>Aspergillaceae</taxon>
        <taxon>Aspergillus</taxon>
        <taxon>Aspergillus subgen. Circumdati</taxon>
    </lineage>
</organism>
<evidence type="ECO:0000313" key="1">
    <source>
        <dbReference type="EMBL" id="KAK1138854.1"/>
    </source>
</evidence>
<reference evidence="1 2" key="1">
    <citation type="journal article" date="2023" name="ACS Omega">
        <title>Identification of the Neoaspergillic Acid Biosynthesis Gene Cluster by Establishing an In Vitro CRISPR-Ribonucleoprotein Genetic System in Aspergillus melleus.</title>
        <authorList>
            <person name="Yuan B."/>
            <person name="Grau M.F."/>
            <person name="Murata R.M."/>
            <person name="Torok T."/>
            <person name="Venkateswaran K."/>
            <person name="Stajich J.E."/>
            <person name="Wang C.C.C."/>
        </authorList>
    </citation>
    <scope>NUCLEOTIDE SEQUENCE [LARGE SCALE GENOMIC DNA]</scope>
    <source>
        <strain evidence="1 2">IMV 1140</strain>
    </source>
</reference>
<dbReference type="Proteomes" id="UP001177260">
    <property type="component" value="Unassembled WGS sequence"/>
</dbReference>
<dbReference type="EMBL" id="JAOPJF010000126">
    <property type="protein sequence ID" value="KAK1138854.1"/>
    <property type="molecule type" value="Genomic_DNA"/>
</dbReference>
<proteinExistence type="predicted"/>
<comment type="caution">
    <text evidence="1">The sequence shown here is derived from an EMBL/GenBank/DDBJ whole genome shotgun (WGS) entry which is preliminary data.</text>
</comment>
<protein>
    <submittedName>
        <fullName evidence="1">Uncharacterized protein</fullName>
    </submittedName>
</protein>
<sequence>MSWLFPEDFGEEYRRQTQLLRLAALASGFLGLIFLAMHHASPYTLPYLLPVIWSVIDGTSLVREKSIHPLIRLICDFLSAFFLVFDIPVMFFMGLIYTSFLTFVMGGLFMAAVYALPSLPPRIVRHASVKTDRAELQVHPRFTIISSRRGVLAAIATTRKRPVAGLGMDWDSWACYFPGGVAMLGANSGQREGR</sequence>
<gene>
    <name evidence="1" type="ORF">N8T08_001725</name>
</gene>